<dbReference type="AlphaFoldDB" id="A9EPH9"/>
<feature type="region of interest" description="Disordered" evidence="6">
    <location>
        <begin position="385"/>
        <end position="464"/>
    </location>
</feature>
<accession>A9EPH9</accession>
<name>A9EPH9_SORC5</name>
<dbReference type="BioCyc" id="SCEL448385:SCE_RS04335-MONOMER"/>
<keyword evidence="9" id="KW-1185">Reference proteome</keyword>
<protein>
    <submittedName>
        <fullName evidence="8">Protein kinase</fullName>
        <ecNumber evidence="8">2.7.11.1</ecNumber>
    </submittedName>
</protein>
<dbReference type="STRING" id="448385.sce0827"/>
<dbReference type="InterPro" id="IPR008271">
    <property type="entry name" value="Ser/Thr_kinase_AS"/>
</dbReference>
<evidence type="ECO:0000313" key="8">
    <source>
        <dbReference type="EMBL" id="CAN90984.1"/>
    </source>
</evidence>
<dbReference type="SUPFAM" id="SSF56112">
    <property type="entry name" value="Protein kinase-like (PK-like)"/>
    <property type="match status" value="1"/>
</dbReference>
<dbReference type="OrthoDB" id="9779541at2"/>
<dbReference type="SMART" id="SM00220">
    <property type="entry name" value="S_TKc"/>
    <property type="match status" value="1"/>
</dbReference>
<dbReference type="Pfam" id="PF00069">
    <property type="entry name" value="Pkinase"/>
    <property type="match status" value="1"/>
</dbReference>
<dbReference type="eggNOG" id="COG0515">
    <property type="taxonomic scope" value="Bacteria"/>
</dbReference>
<evidence type="ECO:0000256" key="2">
    <source>
        <dbReference type="ARBA" id="ARBA00022741"/>
    </source>
</evidence>
<dbReference type="RefSeq" id="WP_012233462.1">
    <property type="nucleotide sequence ID" value="NC_010162.1"/>
</dbReference>
<evidence type="ECO:0000256" key="6">
    <source>
        <dbReference type="SAM" id="MobiDB-lite"/>
    </source>
</evidence>
<dbReference type="PROSITE" id="PS00108">
    <property type="entry name" value="PROTEIN_KINASE_ST"/>
    <property type="match status" value="1"/>
</dbReference>
<evidence type="ECO:0000313" key="9">
    <source>
        <dbReference type="Proteomes" id="UP000002139"/>
    </source>
</evidence>
<proteinExistence type="predicted"/>
<dbReference type="PROSITE" id="PS50011">
    <property type="entry name" value="PROTEIN_KINASE_DOM"/>
    <property type="match status" value="1"/>
</dbReference>
<dbReference type="KEGG" id="scl:sce0827"/>
<dbReference type="InterPro" id="IPR017441">
    <property type="entry name" value="Protein_kinase_ATP_BS"/>
</dbReference>
<dbReference type="GO" id="GO:0005524">
    <property type="term" value="F:ATP binding"/>
    <property type="evidence" value="ECO:0007669"/>
    <property type="project" value="UniProtKB-UniRule"/>
</dbReference>
<evidence type="ECO:0000256" key="5">
    <source>
        <dbReference type="PROSITE-ProRule" id="PRU10141"/>
    </source>
</evidence>
<sequence>MSDDLQGSLPAGKIIAGRFRIERLIGRGGMGEVYAARNVGTGRDVALKMIRGVADAAQTRRFLREAKAATAIQHPNVIEVLDVFEEDHTPVMVMELLRGEPLSGLRKRRGALQLFEAARLLVPVASALRAAHEKGIVHRDLKPDNIFLSEPQAGGCVPKVLDFGIAKVLDPTSISSETQGGNTSTGSILGTPHYMSFEQAMSEKDIDHRADIWAMGVILFEALTGRRPLEFENLGEMYTAFLQREVPSIRSAVPDLPADVAGVLDRCLQKRREDRLDDLGPLVEVLGRYTDPTSAGALAGGKVVGALAPLAAPPSSGDVAAPPALAAPGGRARSLKRAFAVAALLVVAFVAAFAARRLPPPDGPAAPVLASAEEAVMEPPPAAVAVPPASMSSSPAPPLPARDEPAVAGVAPSAAPSSRRPSPSALAATLKAPATPATPATSATPPPPSAPTTQARGIVDQLPY</sequence>
<dbReference type="InterPro" id="IPR011009">
    <property type="entry name" value="Kinase-like_dom_sf"/>
</dbReference>
<dbReference type="InterPro" id="IPR000719">
    <property type="entry name" value="Prot_kinase_dom"/>
</dbReference>
<reference evidence="8 9" key="1">
    <citation type="journal article" date="2007" name="Nat. Biotechnol.">
        <title>Complete genome sequence of the myxobacterium Sorangium cellulosum.</title>
        <authorList>
            <person name="Schneiker S."/>
            <person name="Perlova O."/>
            <person name="Kaiser O."/>
            <person name="Gerth K."/>
            <person name="Alici A."/>
            <person name="Altmeyer M.O."/>
            <person name="Bartels D."/>
            <person name="Bekel T."/>
            <person name="Beyer S."/>
            <person name="Bode E."/>
            <person name="Bode H.B."/>
            <person name="Bolten C.J."/>
            <person name="Choudhuri J.V."/>
            <person name="Doss S."/>
            <person name="Elnakady Y.A."/>
            <person name="Frank B."/>
            <person name="Gaigalat L."/>
            <person name="Goesmann A."/>
            <person name="Groeger C."/>
            <person name="Gross F."/>
            <person name="Jelsbak L."/>
            <person name="Jelsbak L."/>
            <person name="Kalinowski J."/>
            <person name="Kegler C."/>
            <person name="Knauber T."/>
            <person name="Konietzny S."/>
            <person name="Kopp M."/>
            <person name="Krause L."/>
            <person name="Krug D."/>
            <person name="Linke B."/>
            <person name="Mahmud T."/>
            <person name="Martinez-Arias R."/>
            <person name="McHardy A.C."/>
            <person name="Merai M."/>
            <person name="Meyer F."/>
            <person name="Mormann S."/>
            <person name="Munoz-Dorado J."/>
            <person name="Perez J."/>
            <person name="Pradella S."/>
            <person name="Rachid S."/>
            <person name="Raddatz G."/>
            <person name="Rosenau F."/>
            <person name="Rueckert C."/>
            <person name="Sasse F."/>
            <person name="Scharfe M."/>
            <person name="Schuster S.C."/>
            <person name="Suen G."/>
            <person name="Treuner-Lange A."/>
            <person name="Velicer G.J."/>
            <person name="Vorholter F.-J."/>
            <person name="Weissman K.J."/>
            <person name="Welch R.D."/>
            <person name="Wenzel S.C."/>
            <person name="Whitworth D.E."/>
            <person name="Wilhelm S."/>
            <person name="Wittmann C."/>
            <person name="Bloecker H."/>
            <person name="Puehler A."/>
            <person name="Mueller R."/>
        </authorList>
    </citation>
    <scope>NUCLEOTIDE SEQUENCE [LARGE SCALE GENOMIC DNA]</scope>
    <source>
        <strain evidence="9">So ce56</strain>
    </source>
</reference>
<feature type="compositionally biased region" description="Low complexity" evidence="6">
    <location>
        <begin position="385"/>
        <end position="394"/>
    </location>
</feature>
<evidence type="ECO:0000259" key="7">
    <source>
        <dbReference type="PROSITE" id="PS50011"/>
    </source>
</evidence>
<dbReference type="PROSITE" id="PS00107">
    <property type="entry name" value="PROTEIN_KINASE_ATP"/>
    <property type="match status" value="1"/>
</dbReference>
<dbReference type="Proteomes" id="UP000002139">
    <property type="component" value="Chromosome"/>
</dbReference>
<feature type="binding site" evidence="5">
    <location>
        <position position="48"/>
    </location>
    <ligand>
        <name>ATP</name>
        <dbReference type="ChEBI" id="CHEBI:30616"/>
    </ligand>
</feature>
<keyword evidence="3 8" id="KW-0418">Kinase</keyword>
<dbReference type="PANTHER" id="PTHR43289">
    <property type="entry name" value="MITOGEN-ACTIVATED PROTEIN KINASE KINASE KINASE 20-RELATED"/>
    <property type="match status" value="1"/>
</dbReference>
<organism evidence="8 9">
    <name type="scientific">Sorangium cellulosum (strain So ce56)</name>
    <name type="common">Polyangium cellulosum (strain So ce56)</name>
    <dbReference type="NCBI Taxonomy" id="448385"/>
    <lineage>
        <taxon>Bacteria</taxon>
        <taxon>Pseudomonadati</taxon>
        <taxon>Myxococcota</taxon>
        <taxon>Polyangia</taxon>
        <taxon>Polyangiales</taxon>
        <taxon>Polyangiaceae</taxon>
        <taxon>Sorangium</taxon>
    </lineage>
</organism>
<dbReference type="EMBL" id="AM746676">
    <property type="protein sequence ID" value="CAN90984.1"/>
    <property type="molecule type" value="Genomic_DNA"/>
</dbReference>
<keyword evidence="2 5" id="KW-0547">Nucleotide-binding</keyword>
<dbReference type="GO" id="GO:0004674">
    <property type="term" value="F:protein serine/threonine kinase activity"/>
    <property type="evidence" value="ECO:0007669"/>
    <property type="project" value="UniProtKB-EC"/>
</dbReference>
<keyword evidence="1 8" id="KW-0808">Transferase</keyword>
<evidence type="ECO:0000256" key="4">
    <source>
        <dbReference type="ARBA" id="ARBA00022840"/>
    </source>
</evidence>
<dbReference type="HOGENOM" id="CLU_000288_63_44_7"/>
<dbReference type="PANTHER" id="PTHR43289:SF6">
    <property type="entry name" value="SERINE_THREONINE-PROTEIN KINASE NEKL-3"/>
    <property type="match status" value="1"/>
</dbReference>
<dbReference type="CDD" id="cd14014">
    <property type="entry name" value="STKc_PknB_like"/>
    <property type="match status" value="1"/>
</dbReference>
<evidence type="ECO:0000256" key="3">
    <source>
        <dbReference type="ARBA" id="ARBA00022777"/>
    </source>
</evidence>
<feature type="compositionally biased region" description="Low complexity" evidence="6">
    <location>
        <begin position="406"/>
        <end position="443"/>
    </location>
</feature>
<dbReference type="Gene3D" id="1.10.510.10">
    <property type="entry name" value="Transferase(Phosphotransferase) domain 1"/>
    <property type="match status" value="1"/>
</dbReference>
<evidence type="ECO:0000256" key="1">
    <source>
        <dbReference type="ARBA" id="ARBA00022679"/>
    </source>
</evidence>
<keyword evidence="4 5" id="KW-0067">ATP-binding</keyword>
<dbReference type="Gene3D" id="3.30.200.20">
    <property type="entry name" value="Phosphorylase Kinase, domain 1"/>
    <property type="match status" value="1"/>
</dbReference>
<feature type="domain" description="Protein kinase" evidence="7">
    <location>
        <begin position="19"/>
        <end position="286"/>
    </location>
</feature>
<gene>
    <name evidence="8" type="ordered locus">sce0827</name>
</gene>
<dbReference type="EC" id="2.7.11.1" evidence="8"/>